<feature type="region of interest" description="Disordered" evidence="2">
    <location>
        <begin position="1"/>
        <end position="63"/>
    </location>
</feature>
<feature type="region of interest" description="Disordered" evidence="2">
    <location>
        <begin position="107"/>
        <end position="180"/>
    </location>
</feature>
<dbReference type="SUPFAM" id="SSF50494">
    <property type="entry name" value="Trypsin-like serine proteases"/>
    <property type="match status" value="1"/>
</dbReference>
<dbReference type="PROSITE" id="PS00134">
    <property type="entry name" value="TRYPSIN_HIS"/>
    <property type="match status" value="1"/>
</dbReference>
<evidence type="ECO:0000256" key="1">
    <source>
        <dbReference type="ARBA" id="ARBA00023157"/>
    </source>
</evidence>
<evidence type="ECO:0000313" key="4">
    <source>
        <dbReference type="EMBL" id="KAK2089016.1"/>
    </source>
</evidence>
<proteinExistence type="predicted"/>
<feature type="domain" description="Peptidase S1" evidence="3">
    <location>
        <begin position="177"/>
        <end position="220"/>
    </location>
</feature>
<reference evidence="4 5" key="1">
    <citation type="submission" date="2023-05" db="EMBL/GenBank/DDBJ databases">
        <title>B98-5 Cell Line De Novo Hybrid Assembly: An Optical Mapping Approach.</title>
        <authorList>
            <person name="Kananen K."/>
            <person name="Auerbach J.A."/>
            <person name="Kautto E."/>
            <person name="Blachly J.S."/>
        </authorList>
    </citation>
    <scope>NUCLEOTIDE SEQUENCE [LARGE SCALE GENOMIC DNA]</scope>
    <source>
        <strain evidence="4">B95-8</strain>
        <tissue evidence="4">Cell line</tissue>
    </source>
</reference>
<dbReference type="Pfam" id="PF00089">
    <property type="entry name" value="Trypsin"/>
    <property type="match status" value="1"/>
</dbReference>
<evidence type="ECO:0000313" key="5">
    <source>
        <dbReference type="Proteomes" id="UP001266305"/>
    </source>
</evidence>
<keyword evidence="1" id="KW-1015">Disulfide bond</keyword>
<keyword evidence="5" id="KW-1185">Reference proteome</keyword>
<accession>A0ABQ9TWN2</accession>
<dbReference type="InterPro" id="IPR043504">
    <property type="entry name" value="Peptidase_S1_PA_chymotrypsin"/>
</dbReference>
<gene>
    <name evidence="4" type="ORF">P7K49_034923</name>
</gene>
<comment type="caution">
    <text evidence="4">The sequence shown here is derived from an EMBL/GenBank/DDBJ whole genome shotgun (WGS) entry which is preliminary data.</text>
</comment>
<name>A0ABQ9TWN2_SAGOE</name>
<protein>
    <recommendedName>
        <fullName evidence="3">Peptidase S1 domain-containing protein</fullName>
    </recommendedName>
</protein>
<dbReference type="EMBL" id="JASSZA010000019">
    <property type="protein sequence ID" value="KAK2089016.1"/>
    <property type="molecule type" value="Genomic_DNA"/>
</dbReference>
<dbReference type="InterPro" id="IPR009003">
    <property type="entry name" value="Peptidase_S1_PA"/>
</dbReference>
<evidence type="ECO:0000259" key="3">
    <source>
        <dbReference type="Pfam" id="PF00089"/>
    </source>
</evidence>
<dbReference type="Proteomes" id="UP001266305">
    <property type="component" value="Unassembled WGS sequence"/>
</dbReference>
<dbReference type="PANTHER" id="PTHR24271:SF59">
    <property type="entry name" value="KALLIKREIN-5"/>
    <property type="match status" value="1"/>
</dbReference>
<dbReference type="PANTHER" id="PTHR24271">
    <property type="entry name" value="KALLIKREIN-RELATED"/>
    <property type="match status" value="1"/>
</dbReference>
<feature type="compositionally biased region" description="Polar residues" evidence="2">
    <location>
        <begin position="146"/>
        <end position="157"/>
    </location>
</feature>
<organism evidence="4 5">
    <name type="scientific">Saguinus oedipus</name>
    <name type="common">Cotton-top tamarin</name>
    <name type="synonym">Oedipomidas oedipus</name>
    <dbReference type="NCBI Taxonomy" id="9490"/>
    <lineage>
        <taxon>Eukaryota</taxon>
        <taxon>Metazoa</taxon>
        <taxon>Chordata</taxon>
        <taxon>Craniata</taxon>
        <taxon>Vertebrata</taxon>
        <taxon>Euteleostomi</taxon>
        <taxon>Mammalia</taxon>
        <taxon>Eutheria</taxon>
        <taxon>Euarchontoglires</taxon>
        <taxon>Primates</taxon>
        <taxon>Haplorrhini</taxon>
        <taxon>Platyrrhini</taxon>
        <taxon>Cebidae</taxon>
        <taxon>Callitrichinae</taxon>
        <taxon>Saguinus</taxon>
    </lineage>
</organism>
<dbReference type="InterPro" id="IPR001254">
    <property type="entry name" value="Trypsin_dom"/>
</dbReference>
<sequence>MGEQEERLLRPIGTSFPGNAPQGAVRGYNSGPCPTPRSRQQPGRRGPEKSSAEPGTNPPPPTWGTGQSCTVSCICGGNACLSAELHACLAVTAVVCLVLRLVHPLAGTPSGVRGPPRARDPPRARAPPNPFSTPERVLTNDDVSCGNPSNTAPSGSNRDLGAGAGEDAQSDDSSSRILNGSDCEKHSQQWQAALLLGPNQLYCGAVLVHPQWLLTAAHCRKK</sequence>
<evidence type="ECO:0000256" key="2">
    <source>
        <dbReference type="SAM" id="MobiDB-lite"/>
    </source>
</evidence>
<dbReference type="InterPro" id="IPR018114">
    <property type="entry name" value="TRYPSIN_HIS"/>
</dbReference>
<dbReference type="Gene3D" id="2.40.10.10">
    <property type="entry name" value="Trypsin-like serine proteases"/>
    <property type="match status" value="1"/>
</dbReference>